<name>A0A382ZES4_9ZZZZ</name>
<feature type="domain" description="PBP" evidence="1">
    <location>
        <begin position="21"/>
        <end position="79"/>
    </location>
</feature>
<dbReference type="Gene3D" id="3.40.190.10">
    <property type="entry name" value="Periplasmic binding protein-like II"/>
    <property type="match status" value="1"/>
</dbReference>
<evidence type="ECO:0000313" key="2">
    <source>
        <dbReference type="EMBL" id="SVD93981.1"/>
    </source>
</evidence>
<protein>
    <recommendedName>
        <fullName evidence="1">PBP domain-containing protein</fullName>
    </recommendedName>
</protein>
<dbReference type="EMBL" id="UINC01183291">
    <property type="protein sequence ID" value="SVD93981.1"/>
    <property type="molecule type" value="Genomic_DNA"/>
</dbReference>
<sequence>MLLRISTLLFIFINSFELFASDNRVIVASTTSTYDTGLLSYLNNFFEDSFDIKVQILSLGTGQAIRVAQDGNAEVLLVH</sequence>
<feature type="non-terminal residue" evidence="2">
    <location>
        <position position="79"/>
    </location>
</feature>
<dbReference type="AlphaFoldDB" id="A0A382ZES4"/>
<dbReference type="InterPro" id="IPR052738">
    <property type="entry name" value="ABC-Tungstate_binding"/>
</dbReference>
<evidence type="ECO:0000259" key="1">
    <source>
        <dbReference type="Pfam" id="PF12849"/>
    </source>
</evidence>
<proteinExistence type="predicted"/>
<dbReference type="PANTHER" id="PTHR37945:SF1">
    <property type="entry name" value="EXTRACELLULAR TUNGSTATE BINDING PROTEIN"/>
    <property type="match status" value="1"/>
</dbReference>
<accession>A0A382ZES4</accession>
<organism evidence="2">
    <name type="scientific">marine metagenome</name>
    <dbReference type="NCBI Taxonomy" id="408172"/>
    <lineage>
        <taxon>unclassified sequences</taxon>
        <taxon>metagenomes</taxon>
        <taxon>ecological metagenomes</taxon>
    </lineage>
</organism>
<dbReference type="PANTHER" id="PTHR37945">
    <property type="entry name" value="EXTRACELLULAR TUNGSTATE BINDING PROTEIN"/>
    <property type="match status" value="1"/>
</dbReference>
<gene>
    <name evidence="2" type="ORF">METZ01_LOCUS446835</name>
</gene>
<dbReference type="InterPro" id="IPR024370">
    <property type="entry name" value="PBP_domain"/>
</dbReference>
<dbReference type="Pfam" id="PF12849">
    <property type="entry name" value="PBP_like_2"/>
    <property type="match status" value="1"/>
</dbReference>
<reference evidence="2" key="1">
    <citation type="submission" date="2018-05" db="EMBL/GenBank/DDBJ databases">
        <authorList>
            <person name="Lanie J.A."/>
            <person name="Ng W.-L."/>
            <person name="Kazmierczak K.M."/>
            <person name="Andrzejewski T.M."/>
            <person name="Davidsen T.M."/>
            <person name="Wayne K.J."/>
            <person name="Tettelin H."/>
            <person name="Glass J.I."/>
            <person name="Rusch D."/>
            <person name="Podicherti R."/>
            <person name="Tsui H.-C.T."/>
            <person name="Winkler M.E."/>
        </authorList>
    </citation>
    <scope>NUCLEOTIDE SEQUENCE</scope>
</reference>